<keyword evidence="1" id="KW-0732">Signal</keyword>
<sequence>MHRRLIIALILSLSIKLSFATSQASELIIYNGDTLEMLSLPLDPYLGELDKRNEKYPFLKEMCSTGLWRGYQGLWKIENNELFLIDVFQCADKEKSIFRKLFNTDFPIKANWYSGNLFIQHGEVIKYNHTGFSRFYEEETVLEIDKGNQVDQSHFINGYRPDDNNFSNHPDSIITKVFNRIDWKKFPELSKEYCLYAGIKLGQKDSLYIIKAKAPEAYVNEIRTIFNEFPKLKKFYSRGKPLNEVYSFRIIFSEESRKRYSKK</sequence>
<accession>A0A150X487</accession>
<dbReference type="AlphaFoldDB" id="A0A150X487"/>
<evidence type="ECO:0000313" key="3">
    <source>
        <dbReference type="Proteomes" id="UP000075606"/>
    </source>
</evidence>
<dbReference type="EMBL" id="LRPC01000028">
    <property type="protein sequence ID" value="KYG73545.1"/>
    <property type="molecule type" value="Genomic_DNA"/>
</dbReference>
<dbReference type="STRING" id="333140.AWW68_12710"/>
<organism evidence="2 3">
    <name type="scientific">Roseivirga spongicola</name>
    <dbReference type="NCBI Taxonomy" id="333140"/>
    <lineage>
        <taxon>Bacteria</taxon>
        <taxon>Pseudomonadati</taxon>
        <taxon>Bacteroidota</taxon>
        <taxon>Cytophagia</taxon>
        <taxon>Cytophagales</taxon>
        <taxon>Roseivirgaceae</taxon>
        <taxon>Roseivirga</taxon>
    </lineage>
</organism>
<gene>
    <name evidence="2" type="ORF">AWW68_12710</name>
</gene>
<reference evidence="2 3" key="1">
    <citation type="submission" date="2016-01" db="EMBL/GenBank/DDBJ databases">
        <title>Genome sequencing of Roseivirga spongicola UST030701-084.</title>
        <authorList>
            <person name="Selvaratnam C."/>
            <person name="Thevarajoo S."/>
            <person name="Goh K.M."/>
            <person name="Ee R."/>
            <person name="Chan K.-G."/>
            <person name="Chong C.S."/>
        </authorList>
    </citation>
    <scope>NUCLEOTIDE SEQUENCE [LARGE SCALE GENOMIC DNA]</scope>
    <source>
        <strain evidence="2 3">UST030701-084</strain>
    </source>
</reference>
<protein>
    <submittedName>
        <fullName evidence="2">Uncharacterized protein</fullName>
    </submittedName>
</protein>
<feature type="signal peptide" evidence="1">
    <location>
        <begin position="1"/>
        <end position="20"/>
    </location>
</feature>
<dbReference type="Proteomes" id="UP000075606">
    <property type="component" value="Unassembled WGS sequence"/>
</dbReference>
<proteinExistence type="predicted"/>
<comment type="caution">
    <text evidence="2">The sequence shown here is derived from an EMBL/GenBank/DDBJ whole genome shotgun (WGS) entry which is preliminary data.</text>
</comment>
<evidence type="ECO:0000313" key="2">
    <source>
        <dbReference type="EMBL" id="KYG73545.1"/>
    </source>
</evidence>
<keyword evidence="3" id="KW-1185">Reference proteome</keyword>
<name>A0A150X487_9BACT</name>
<evidence type="ECO:0000256" key="1">
    <source>
        <dbReference type="SAM" id="SignalP"/>
    </source>
</evidence>
<feature type="chain" id="PRO_5007574058" evidence="1">
    <location>
        <begin position="21"/>
        <end position="263"/>
    </location>
</feature>